<protein>
    <recommendedName>
        <fullName evidence="4">NB-ARC domain-containing protein</fullName>
    </recommendedName>
</protein>
<feature type="domain" description="NB-ARC" evidence="4">
    <location>
        <begin position="88"/>
        <end position="254"/>
    </location>
</feature>
<dbReference type="InterPro" id="IPR002182">
    <property type="entry name" value="NB-ARC"/>
</dbReference>
<dbReference type="PANTHER" id="PTHR11017:SF567">
    <property type="entry name" value="ADP-RIBOSYL CYCLASE_CYCLIC ADP-RIBOSE HYDROLASE"/>
    <property type="match status" value="1"/>
</dbReference>
<keyword evidence="6" id="KW-1185">Reference proteome</keyword>
<dbReference type="InterPro" id="IPR027417">
    <property type="entry name" value="P-loop_NTPase"/>
</dbReference>
<evidence type="ECO:0000313" key="6">
    <source>
        <dbReference type="Proteomes" id="UP000222542"/>
    </source>
</evidence>
<proteinExistence type="predicted"/>
<sequence length="890" mass="101041">MMWIHHTFDTKVSFAEPFAKHESHFKDDVEGMEKVKRWRTALSDAASLKGHHICQGIESENIQQIVNQLSSKLCKTSVSYLQDVVGIDTHLEEVKSRLKLEVNDVRIVGIWGVGGIGKTTIARAVFDAHSCQFEAACFIEDIKENKCGMRFLQNILLSELLREKDNYVNNKDGKHMIARRLPFNKVLVVLDDIDHSDHLHYLAGNLSWYGNGSRIIATTRDKHLFGRNDVVYEVTTLVDRQAIKLFNQYAFKEEVPDECFEKLSLEIVRHANGLPLALKLYSIREMPHVLNVWMYECCSEVDSTMAEQLGNVIPRIFNWQVVEIKVKYEKFMTGMFSKFMYNNIRPTHKEVQSLNLQMIERFQLKEAECGLPPEIAADCSDKRLAGGVQLQEDLDIEEFEEFSTVPLTEILKKAGLITDDSTSHPSKKRKIVHFDSTTAEDQVCQKTTSFVSTRTVPTQKKASSGSERVYAKKTIPSSSLKSVYQDNSDEKWDDIKLILQSYCQQEGEEKTGNVHANEDVKDTEIFKTLKEKGKKIVGETDKSTDVYSTDDPMDGHYFDWNRSLIQQQSQDVERCSEDNATANLDALVESVVNHNSNNTIVGTSTTVHVHNDHMDVEGVSVDIGPTTLECLISAVENLKPDNDNAGTSNITLPESSQVELDVILKVIAASVDEVPKEVVPPSESIVNQHNISDSQLPLDFPDSVVAAHQAVKPPAKIAKRIKTRSKVFKSPYTTEYASGSKAIEDQIEEQRHQFAFDGFLISDIIPSGVIAEFKQWVEAELLKFHAKKRRNTKSILEIQKLAKMLSTFLSDSKFYDETSRIDWPNLETYRDKITQMTQVLNEHPLDIEYVQDIMQQERDSVDCGVFVASYAEFLSEEMNVPSHDFEAEYH</sequence>
<evidence type="ECO:0000256" key="3">
    <source>
        <dbReference type="ARBA" id="ARBA00023136"/>
    </source>
</evidence>
<evidence type="ECO:0000313" key="5">
    <source>
        <dbReference type="EMBL" id="PHT93892.1"/>
    </source>
</evidence>
<comment type="subcellular location">
    <subcellularLocation>
        <location evidence="1">Membrane</location>
        <topology evidence="1">Peripheral membrane protein</topology>
    </subcellularLocation>
</comment>
<reference evidence="5 6" key="2">
    <citation type="journal article" date="2017" name="Genome Biol.">
        <title>New reference genome sequences of hot pepper reveal the massive evolution of plant disease-resistance genes by retroduplication.</title>
        <authorList>
            <person name="Kim S."/>
            <person name="Park J."/>
            <person name="Yeom S.I."/>
            <person name="Kim Y.M."/>
            <person name="Seo E."/>
            <person name="Kim K.T."/>
            <person name="Kim M.S."/>
            <person name="Lee J.M."/>
            <person name="Cheong K."/>
            <person name="Shin H.S."/>
            <person name="Kim S.B."/>
            <person name="Han K."/>
            <person name="Lee J."/>
            <person name="Park M."/>
            <person name="Lee H.A."/>
            <person name="Lee H.Y."/>
            <person name="Lee Y."/>
            <person name="Oh S."/>
            <person name="Lee J.H."/>
            <person name="Choi E."/>
            <person name="Choi E."/>
            <person name="Lee S.E."/>
            <person name="Jeon J."/>
            <person name="Kim H."/>
            <person name="Choi G."/>
            <person name="Song H."/>
            <person name="Lee J."/>
            <person name="Lee S.C."/>
            <person name="Kwon J.K."/>
            <person name="Lee H.Y."/>
            <person name="Koo N."/>
            <person name="Hong Y."/>
            <person name="Kim R.W."/>
            <person name="Kang W.H."/>
            <person name="Huh J.H."/>
            <person name="Kang B.C."/>
            <person name="Yang T.J."/>
            <person name="Lee Y.H."/>
            <person name="Bennetzen J.L."/>
            <person name="Choi D."/>
        </authorList>
    </citation>
    <scope>NUCLEOTIDE SEQUENCE [LARGE SCALE GENOMIC DNA]</scope>
    <source>
        <strain evidence="6">cv. CM334</strain>
    </source>
</reference>
<evidence type="ECO:0000256" key="1">
    <source>
        <dbReference type="ARBA" id="ARBA00004170"/>
    </source>
</evidence>
<accession>A0A2G3AI31</accession>
<dbReference type="InterPro" id="IPR044974">
    <property type="entry name" value="Disease_R_plants"/>
</dbReference>
<dbReference type="AlphaFoldDB" id="A0A2G3AI31"/>
<name>A0A2G3AI31_CAPAN</name>
<evidence type="ECO:0000256" key="2">
    <source>
        <dbReference type="ARBA" id="ARBA00023054"/>
    </source>
</evidence>
<dbReference type="InterPro" id="IPR035897">
    <property type="entry name" value="Toll_tir_struct_dom_sf"/>
</dbReference>
<dbReference type="SUPFAM" id="SSF52540">
    <property type="entry name" value="P-loop containing nucleoside triphosphate hydrolases"/>
    <property type="match status" value="1"/>
</dbReference>
<dbReference type="PRINTS" id="PR00364">
    <property type="entry name" value="DISEASERSIST"/>
</dbReference>
<dbReference type="Gene3D" id="3.40.50.10140">
    <property type="entry name" value="Toll/interleukin-1 receptor homology (TIR) domain"/>
    <property type="match status" value="1"/>
</dbReference>
<evidence type="ECO:0000259" key="4">
    <source>
        <dbReference type="Pfam" id="PF00931"/>
    </source>
</evidence>
<dbReference type="GO" id="GO:0006952">
    <property type="term" value="P:defense response"/>
    <property type="evidence" value="ECO:0007669"/>
    <property type="project" value="InterPro"/>
</dbReference>
<dbReference type="GO" id="GO:0043531">
    <property type="term" value="F:ADP binding"/>
    <property type="evidence" value="ECO:0007669"/>
    <property type="project" value="InterPro"/>
</dbReference>
<reference evidence="5 6" key="1">
    <citation type="journal article" date="2014" name="Nat. Genet.">
        <title>Genome sequence of the hot pepper provides insights into the evolution of pungency in Capsicum species.</title>
        <authorList>
            <person name="Kim S."/>
            <person name="Park M."/>
            <person name="Yeom S.I."/>
            <person name="Kim Y.M."/>
            <person name="Lee J.M."/>
            <person name="Lee H.A."/>
            <person name="Seo E."/>
            <person name="Choi J."/>
            <person name="Cheong K."/>
            <person name="Kim K.T."/>
            <person name="Jung K."/>
            <person name="Lee G.W."/>
            <person name="Oh S.K."/>
            <person name="Bae C."/>
            <person name="Kim S.B."/>
            <person name="Lee H.Y."/>
            <person name="Kim S.Y."/>
            <person name="Kim M.S."/>
            <person name="Kang B.C."/>
            <person name="Jo Y.D."/>
            <person name="Yang H.B."/>
            <person name="Jeong H.J."/>
            <person name="Kang W.H."/>
            <person name="Kwon J.K."/>
            <person name="Shin C."/>
            <person name="Lim J.Y."/>
            <person name="Park J.H."/>
            <person name="Huh J.H."/>
            <person name="Kim J.S."/>
            <person name="Kim B.D."/>
            <person name="Cohen O."/>
            <person name="Paran I."/>
            <person name="Suh M.C."/>
            <person name="Lee S.B."/>
            <person name="Kim Y.K."/>
            <person name="Shin Y."/>
            <person name="Noh S.J."/>
            <person name="Park J."/>
            <person name="Seo Y.S."/>
            <person name="Kwon S.Y."/>
            <person name="Kim H.A."/>
            <person name="Park J.M."/>
            <person name="Kim H.J."/>
            <person name="Choi S.B."/>
            <person name="Bosland P.W."/>
            <person name="Reeves G."/>
            <person name="Jo S.H."/>
            <person name="Lee B.W."/>
            <person name="Cho H.T."/>
            <person name="Choi H.S."/>
            <person name="Lee M.S."/>
            <person name="Yu Y."/>
            <person name="Do Choi Y."/>
            <person name="Park B.S."/>
            <person name="van Deynze A."/>
            <person name="Ashrafi H."/>
            <person name="Hill T."/>
            <person name="Kim W.T."/>
            <person name="Pai H.S."/>
            <person name="Ahn H.K."/>
            <person name="Yeam I."/>
            <person name="Giovannoni J.J."/>
            <person name="Rose J.K."/>
            <person name="Sorensen I."/>
            <person name="Lee S.J."/>
            <person name="Kim R.W."/>
            <person name="Choi I.Y."/>
            <person name="Choi B.S."/>
            <person name="Lim J.S."/>
            <person name="Lee Y.H."/>
            <person name="Choi D."/>
        </authorList>
    </citation>
    <scope>NUCLEOTIDE SEQUENCE [LARGE SCALE GENOMIC DNA]</scope>
    <source>
        <strain evidence="6">cv. CM334</strain>
    </source>
</reference>
<comment type="caution">
    <text evidence="5">The sequence shown here is derived from an EMBL/GenBank/DDBJ whole genome shotgun (WGS) entry which is preliminary data.</text>
</comment>
<keyword evidence="3" id="KW-0472">Membrane</keyword>
<dbReference type="Gramene" id="PHT93892">
    <property type="protein sequence ID" value="PHT93892"/>
    <property type="gene ID" value="T459_01774"/>
</dbReference>
<keyword evidence="2" id="KW-0175">Coiled coil</keyword>
<organism evidence="5 6">
    <name type="scientific">Capsicum annuum</name>
    <name type="common">Capsicum pepper</name>
    <dbReference type="NCBI Taxonomy" id="4072"/>
    <lineage>
        <taxon>Eukaryota</taxon>
        <taxon>Viridiplantae</taxon>
        <taxon>Streptophyta</taxon>
        <taxon>Embryophyta</taxon>
        <taxon>Tracheophyta</taxon>
        <taxon>Spermatophyta</taxon>
        <taxon>Magnoliopsida</taxon>
        <taxon>eudicotyledons</taxon>
        <taxon>Gunneridae</taxon>
        <taxon>Pentapetalae</taxon>
        <taxon>asterids</taxon>
        <taxon>lamiids</taxon>
        <taxon>Solanales</taxon>
        <taxon>Solanaceae</taxon>
        <taxon>Solanoideae</taxon>
        <taxon>Capsiceae</taxon>
        <taxon>Capsicum</taxon>
    </lineage>
</organism>
<dbReference type="EMBL" id="AYRZ02000001">
    <property type="protein sequence ID" value="PHT93892.1"/>
    <property type="molecule type" value="Genomic_DNA"/>
</dbReference>
<dbReference type="Proteomes" id="UP000222542">
    <property type="component" value="Unassembled WGS sequence"/>
</dbReference>
<dbReference type="Pfam" id="PF00931">
    <property type="entry name" value="NB-ARC"/>
    <property type="match status" value="1"/>
</dbReference>
<dbReference type="Gene3D" id="3.40.50.300">
    <property type="entry name" value="P-loop containing nucleotide triphosphate hydrolases"/>
    <property type="match status" value="1"/>
</dbReference>
<dbReference type="Gene3D" id="3.40.395.10">
    <property type="entry name" value="Adenoviral Proteinase, Chain A"/>
    <property type="match status" value="1"/>
</dbReference>
<dbReference type="GO" id="GO:0016020">
    <property type="term" value="C:membrane"/>
    <property type="evidence" value="ECO:0007669"/>
    <property type="project" value="UniProtKB-SubCell"/>
</dbReference>
<gene>
    <name evidence="5" type="ORF">T459_01774</name>
</gene>
<dbReference type="GO" id="GO:0005524">
    <property type="term" value="F:ATP binding"/>
    <property type="evidence" value="ECO:0007669"/>
    <property type="project" value="UniProtKB-KW"/>
</dbReference>
<dbReference type="PANTHER" id="PTHR11017">
    <property type="entry name" value="LEUCINE-RICH REPEAT-CONTAINING PROTEIN"/>
    <property type="match status" value="1"/>
</dbReference>